<evidence type="ECO:0000313" key="2">
    <source>
        <dbReference type="EMBL" id="KDB51238.1"/>
    </source>
</evidence>
<keyword evidence="3" id="KW-1185">Reference proteome</keyword>
<comment type="caution">
    <text evidence="2">The sequence shown here is derived from an EMBL/GenBank/DDBJ whole genome shotgun (WGS) entry which is preliminary data.</text>
</comment>
<feature type="region of interest" description="Disordered" evidence="1">
    <location>
        <begin position="20"/>
        <end position="47"/>
    </location>
</feature>
<evidence type="ECO:0000313" key="3">
    <source>
        <dbReference type="Proteomes" id="UP000026714"/>
    </source>
</evidence>
<reference evidence="2 3" key="1">
    <citation type="journal article" date="2014" name="FEMS Microbiol. Ecol.">
        <title>Sphaerotilus natans encrusted with nanoball-shaped Fe(III) oxide minerals formed by nitrate-reducing mixotrophic Fe(II) oxidation.</title>
        <authorList>
            <person name="Park S."/>
            <person name="Kim D.H."/>
            <person name="Lee J.H."/>
            <person name="Hur H.G."/>
        </authorList>
    </citation>
    <scope>NUCLEOTIDE SEQUENCE [LARGE SCALE GENOMIC DNA]</scope>
    <source>
        <strain evidence="2 3">DSM 6575</strain>
    </source>
</reference>
<protein>
    <submittedName>
        <fullName evidence="2">Uncharacterized protein</fullName>
    </submittedName>
</protein>
<dbReference type="AlphaFoldDB" id="A0A059KJE2"/>
<feature type="compositionally biased region" description="Polar residues" evidence="1">
    <location>
        <begin position="21"/>
        <end position="30"/>
    </location>
</feature>
<dbReference type="EMBL" id="AZRA01000092">
    <property type="protein sequence ID" value="KDB51238.1"/>
    <property type="molecule type" value="Genomic_DNA"/>
</dbReference>
<gene>
    <name evidence="2" type="ORF">X805_31700</name>
</gene>
<dbReference type="Proteomes" id="UP000026714">
    <property type="component" value="Unassembled WGS sequence"/>
</dbReference>
<evidence type="ECO:0000256" key="1">
    <source>
        <dbReference type="SAM" id="MobiDB-lite"/>
    </source>
</evidence>
<proteinExistence type="predicted"/>
<accession>A0A059KJE2</accession>
<name>A0A059KJE2_9BURK</name>
<organism evidence="2 3">
    <name type="scientific">Sphaerotilus natans subsp. natans DSM 6575</name>
    <dbReference type="NCBI Taxonomy" id="1286631"/>
    <lineage>
        <taxon>Bacteria</taxon>
        <taxon>Pseudomonadati</taxon>
        <taxon>Pseudomonadota</taxon>
        <taxon>Betaproteobacteria</taxon>
        <taxon>Burkholderiales</taxon>
        <taxon>Sphaerotilaceae</taxon>
        <taxon>Sphaerotilus</taxon>
    </lineage>
</organism>
<sequence length="157" mass="17177">MSLCEQCTQVLCVAPFCQPGGQPQQRSMTGSPGAPEEARGTHVRQPPGQPFVVNCHALPRLHHPTVRAHRHQPPQTQDLPVLADPVDRHLRQSPSAIPQQVARGSGCTDAHHILSQRQDRPGDCLLTHPQGICQVCSRGRPSPENLAQRFIMAAHVE</sequence>